<dbReference type="InterPro" id="IPR052567">
    <property type="entry name" value="OP_Dioxygenase"/>
</dbReference>
<keyword evidence="3" id="KW-1185">Reference proteome</keyword>
<dbReference type="Proteomes" id="UP001144673">
    <property type="component" value="Chromosome 3"/>
</dbReference>
<gene>
    <name evidence="2" type="ORF">LMH87_001949</name>
</gene>
<dbReference type="InterPro" id="IPR006674">
    <property type="entry name" value="HD_domain"/>
</dbReference>
<dbReference type="RefSeq" id="XP_056050370.1">
    <property type="nucleotide sequence ID" value="XM_056193319.1"/>
</dbReference>
<dbReference type="PANTHER" id="PTHR40202:SF1">
    <property type="entry name" value="HD DOMAIN-CONTAINING PROTEIN"/>
    <property type="match status" value="1"/>
</dbReference>
<evidence type="ECO:0000259" key="1">
    <source>
        <dbReference type="Pfam" id="PF01966"/>
    </source>
</evidence>
<reference evidence="2" key="1">
    <citation type="journal article" date="2023" name="Access Microbiol">
        <title>De-novo genome assembly for Akanthomyces muscarius, a biocontrol agent of insect agricultural pests.</title>
        <authorList>
            <person name="Erdos Z."/>
            <person name="Studholme D.J."/>
            <person name="Raymond B."/>
            <person name="Sharma M."/>
        </authorList>
    </citation>
    <scope>NUCLEOTIDE SEQUENCE</scope>
    <source>
        <strain evidence="2">Ve6</strain>
    </source>
</reference>
<comment type="caution">
    <text evidence="2">The sequence shown here is derived from an EMBL/GenBank/DDBJ whole genome shotgun (WGS) entry which is preliminary data.</text>
</comment>
<dbReference type="KEGG" id="amus:LMH87_001949"/>
<dbReference type="SUPFAM" id="SSF109604">
    <property type="entry name" value="HD-domain/PDEase-like"/>
    <property type="match status" value="1"/>
</dbReference>
<name>A0A9W8UIX8_AKAMU</name>
<protein>
    <recommendedName>
        <fullName evidence="1">HD domain-containing protein</fullName>
    </recommendedName>
</protein>
<evidence type="ECO:0000313" key="3">
    <source>
        <dbReference type="Proteomes" id="UP001144673"/>
    </source>
</evidence>
<dbReference type="Gene3D" id="1.10.3210.10">
    <property type="entry name" value="Hypothetical protein af1432"/>
    <property type="match status" value="1"/>
</dbReference>
<organism evidence="2 3">
    <name type="scientific">Akanthomyces muscarius</name>
    <name type="common">Entomopathogenic fungus</name>
    <name type="synonym">Lecanicillium muscarium</name>
    <dbReference type="NCBI Taxonomy" id="2231603"/>
    <lineage>
        <taxon>Eukaryota</taxon>
        <taxon>Fungi</taxon>
        <taxon>Dikarya</taxon>
        <taxon>Ascomycota</taxon>
        <taxon>Pezizomycotina</taxon>
        <taxon>Sordariomycetes</taxon>
        <taxon>Hypocreomycetidae</taxon>
        <taxon>Hypocreales</taxon>
        <taxon>Cordycipitaceae</taxon>
        <taxon>Akanthomyces</taxon>
    </lineage>
</organism>
<accession>A0A9W8UIX8</accession>
<dbReference type="EMBL" id="JAJHUN010000010">
    <property type="protein sequence ID" value="KAJ4147429.1"/>
    <property type="molecule type" value="Genomic_DNA"/>
</dbReference>
<evidence type="ECO:0000313" key="2">
    <source>
        <dbReference type="EMBL" id="KAJ4147429.1"/>
    </source>
</evidence>
<sequence>MGLPERKTPVSVAEYVLSVLDASERTPYIGEDISQLQHSLQAAAQAASTTPPVDELTQVAALLHDIGQFTPAADLRALTGGEAKNLGGQAASQSVGRVGHETLGGAMLLALGFPEKVARLVESHVASKRYLCAVDVSYYDRLSDASRKSLMYQGGPMSGAEKDEFTAGEWCQEMCQLRKWDDAAKEKDLRVRDLESWRPVIEGILITSPSEHESKLVSGVRPGLLKPYHDIVKTGQLVTSSSRVARPFAPF</sequence>
<dbReference type="InterPro" id="IPR006675">
    <property type="entry name" value="HDIG_dom"/>
</dbReference>
<dbReference type="Pfam" id="PF01966">
    <property type="entry name" value="HD"/>
    <property type="match status" value="1"/>
</dbReference>
<dbReference type="NCBIfam" id="TIGR00277">
    <property type="entry name" value="HDIG"/>
    <property type="match status" value="1"/>
</dbReference>
<feature type="domain" description="HD" evidence="1">
    <location>
        <begin position="37"/>
        <end position="143"/>
    </location>
</feature>
<proteinExistence type="predicted"/>
<dbReference type="AlphaFoldDB" id="A0A9W8UIX8"/>
<dbReference type="PANTHER" id="PTHR40202">
    <property type="match status" value="1"/>
</dbReference>
<dbReference type="GeneID" id="80889108"/>